<dbReference type="Pfam" id="PF14559">
    <property type="entry name" value="TPR_19"/>
    <property type="match status" value="4"/>
</dbReference>
<reference evidence="5 6" key="1">
    <citation type="submission" date="2020-05" db="EMBL/GenBank/DDBJ databases">
        <title>Aquincola sp. isolate from soil.</title>
        <authorList>
            <person name="Han J."/>
            <person name="Kim D.-U."/>
        </authorList>
    </citation>
    <scope>NUCLEOTIDE SEQUENCE [LARGE SCALE GENOMIC DNA]</scope>
    <source>
        <strain evidence="5 6">S2</strain>
    </source>
</reference>
<dbReference type="Gene3D" id="1.25.40.10">
    <property type="entry name" value="Tetratricopeptide repeat domain"/>
    <property type="match status" value="4"/>
</dbReference>
<dbReference type="InterPro" id="IPR014266">
    <property type="entry name" value="PEP-CTERM_TPR_PrsT"/>
</dbReference>
<dbReference type="PANTHER" id="PTHR45586">
    <property type="entry name" value="TPR REPEAT-CONTAINING PROTEIN PA4667"/>
    <property type="match status" value="1"/>
</dbReference>
<comment type="caution">
    <text evidence="5">The sequence shown here is derived from an EMBL/GenBank/DDBJ whole genome shotgun (WGS) entry which is preliminary data.</text>
</comment>
<evidence type="ECO:0000313" key="5">
    <source>
        <dbReference type="EMBL" id="NRF66858.1"/>
    </source>
</evidence>
<sequence>MGQEGQAARPALRRAGWAALALAAALAAGCGGKSEAELMTSAKAYLEKRDPKAATIQLKNLLEKNPQSAEARFLLGQALLDGGDPVGAEVELRRALEYRHPEAAVIPARARALLALGQPRKVIDDYGQTDLNDPKADVELQVALARAYATLGTNDEAQAAVDKALGMSAGHASAVVMDAKLKAVAGNVDGALAAIDGLLQRAPENTDALQFKADLLLHGKGDRPGALALYRKALAIRGDLVEAHGAVFSVLLADKDNAGAGKQLEELRKIRPTHPHTRYMEAQFAFASRDYKKAQEQLQALLRMAPDSVRVLQLAGAVELQQGALPQAETLLARAVQHAPGSVDARRLLAEVYLRSRQPAKALATLKPLLERKPSAEVLALAAQAYLLEGDAKAAEQMFVKAAQIKPDDKRLNAAVALSQLGRGNPDAAFGELQKLAAADEGRSVDMALISARIQRREFDGALKAIDALERKQADSPIPAVLRGRVLAMKKDFAGARKAFEAAVARDAKYLPAVAGLAALDLQDKQPAAAQQRFEAVLKLDPKNVPALLALAELKQRAGAGSADVGKLFADAVRVNPNDAQARLAQIDFLTRAQDAKGALSAAQAAAAALPTNLDILDRLGRAQLAAGDREQAKSSFAKIVSLRPDAAVGHLGLATTHMASGDADSAERSARKAIEKEPDSVAGHRMVIAIQLRQKQPQKAIETARQLQKRRPDDGVGFLAEGEIEASQKHWDPAIAAFRNALGKTDASTAATRLHAALLGSQRPPEAQRFADSWLKDHPTDAAFRLYLGDAALAMNDLPAAEARYQDVLQRQPDNAIALNNVAWLKMRQKKPGALEFAERAVAAAPNQPALMDTLAMVLSAERQHPRAIELQKQVVAQAPQVQGFRLNLAKIYLEAGDKKQARTELEPLVKLGKDFVGHAEVAQLVKKIEGG</sequence>
<feature type="compositionally biased region" description="Basic and acidic residues" evidence="4">
    <location>
        <begin position="666"/>
        <end position="679"/>
    </location>
</feature>
<dbReference type="Proteomes" id="UP000737171">
    <property type="component" value="Unassembled WGS sequence"/>
</dbReference>
<dbReference type="Pfam" id="PF13181">
    <property type="entry name" value="TPR_8"/>
    <property type="match status" value="1"/>
</dbReference>
<dbReference type="PANTHER" id="PTHR45586:SF1">
    <property type="entry name" value="LIPOPOLYSACCHARIDE ASSEMBLY PROTEIN B"/>
    <property type="match status" value="1"/>
</dbReference>
<evidence type="ECO:0000256" key="3">
    <source>
        <dbReference type="PROSITE-ProRule" id="PRU00339"/>
    </source>
</evidence>
<dbReference type="Pfam" id="PF13432">
    <property type="entry name" value="TPR_16"/>
    <property type="match status" value="4"/>
</dbReference>
<evidence type="ECO:0000256" key="1">
    <source>
        <dbReference type="ARBA" id="ARBA00022737"/>
    </source>
</evidence>
<proteinExistence type="predicted"/>
<dbReference type="PROSITE" id="PS50005">
    <property type="entry name" value="TPR"/>
    <property type="match status" value="2"/>
</dbReference>
<dbReference type="Pfam" id="PF13174">
    <property type="entry name" value="TPR_6"/>
    <property type="match status" value="1"/>
</dbReference>
<evidence type="ECO:0000313" key="6">
    <source>
        <dbReference type="Proteomes" id="UP000737171"/>
    </source>
</evidence>
<feature type="repeat" description="TPR" evidence="3">
    <location>
        <begin position="614"/>
        <end position="647"/>
    </location>
</feature>
<dbReference type="EMBL" id="JABRWJ010000002">
    <property type="protein sequence ID" value="NRF66858.1"/>
    <property type="molecule type" value="Genomic_DNA"/>
</dbReference>
<accession>A0ABX2EE16</accession>
<keyword evidence="6" id="KW-1185">Reference proteome</keyword>
<organism evidence="5 6">
    <name type="scientific">Pseudaquabacterium terrae</name>
    <dbReference type="NCBI Taxonomy" id="2732868"/>
    <lineage>
        <taxon>Bacteria</taxon>
        <taxon>Pseudomonadati</taxon>
        <taxon>Pseudomonadota</taxon>
        <taxon>Betaproteobacteria</taxon>
        <taxon>Burkholderiales</taxon>
        <taxon>Sphaerotilaceae</taxon>
        <taxon>Pseudaquabacterium</taxon>
    </lineage>
</organism>
<dbReference type="InterPro" id="IPR019734">
    <property type="entry name" value="TPR_rpt"/>
</dbReference>
<feature type="repeat" description="TPR" evidence="3">
    <location>
        <begin position="376"/>
        <end position="409"/>
    </location>
</feature>
<dbReference type="SUPFAM" id="SSF48452">
    <property type="entry name" value="TPR-like"/>
    <property type="match status" value="4"/>
</dbReference>
<dbReference type="RefSeq" id="WP_173121957.1">
    <property type="nucleotide sequence ID" value="NZ_JABRWJ010000002.1"/>
</dbReference>
<dbReference type="SMART" id="SM00028">
    <property type="entry name" value="TPR"/>
    <property type="match status" value="14"/>
</dbReference>
<evidence type="ECO:0000256" key="4">
    <source>
        <dbReference type="SAM" id="MobiDB-lite"/>
    </source>
</evidence>
<dbReference type="InterPro" id="IPR051012">
    <property type="entry name" value="CellSynth/LPSAsmb/PSIAsmb"/>
</dbReference>
<name>A0ABX2EE16_9BURK</name>
<dbReference type="InterPro" id="IPR011990">
    <property type="entry name" value="TPR-like_helical_dom_sf"/>
</dbReference>
<gene>
    <name evidence="5" type="primary">prsT</name>
    <name evidence="5" type="ORF">HLB44_07675</name>
</gene>
<evidence type="ECO:0000256" key="2">
    <source>
        <dbReference type="ARBA" id="ARBA00022803"/>
    </source>
</evidence>
<protein>
    <submittedName>
        <fullName evidence="5">PEP-CTERM system TPR-repeat protein PrsT</fullName>
    </submittedName>
</protein>
<keyword evidence="2 3" id="KW-0802">TPR repeat</keyword>
<dbReference type="NCBIfam" id="TIGR02917">
    <property type="entry name" value="PEP_TPR_lipo"/>
    <property type="match status" value="1"/>
</dbReference>
<keyword evidence="1" id="KW-0677">Repeat</keyword>
<feature type="region of interest" description="Disordered" evidence="4">
    <location>
        <begin position="660"/>
        <end position="679"/>
    </location>
</feature>